<dbReference type="PATRIC" id="fig|28128.5.peg.8"/>
<dbReference type="eggNOG" id="COG0089">
    <property type="taxonomic scope" value="Bacteria"/>
</dbReference>
<proteinExistence type="inferred from homology"/>
<dbReference type="Gene3D" id="3.30.70.330">
    <property type="match status" value="1"/>
</dbReference>
<sequence>MGFIIKPLVTEKMTKITDRSSEAKTIVAPNEKAGKAHNATAEVRKYVVKNKRHPEGVNKEKTVYTYTKDAQPKFGFIVKPEANKLEIKKEIESLYNVTVIDVNTARYAGKRQARYTKAGLVKGQKSAFKKAIVTLKAGDTIDFYSNI</sequence>
<keyword evidence="6" id="KW-1185">Reference proteome</keyword>
<comment type="function">
    <text evidence="4">One of the early assembly proteins it binds 23S rRNA. One of the proteins that surrounds the polypeptide exit tunnel on the outside of the ribosome. Forms the main docking site for trigger factor binding to the ribosome.</text>
</comment>
<keyword evidence="4" id="KW-0694">RNA-binding</keyword>
<dbReference type="GO" id="GO:0006412">
    <property type="term" value="P:translation"/>
    <property type="evidence" value="ECO:0007669"/>
    <property type="project" value="UniProtKB-UniRule"/>
</dbReference>
<dbReference type="OrthoDB" id="9797862at2"/>
<dbReference type="NCBIfam" id="NF004363">
    <property type="entry name" value="PRK05738.2-4"/>
    <property type="match status" value="1"/>
</dbReference>
<evidence type="ECO:0000313" key="6">
    <source>
        <dbReference type="Proteomes" id="UP000070533"/>
    </source>
</evidence>
<protein>
    <recommendedName>
        <fullName evidence="4">Large ribosomal subunit protein uL23</fullName>
    </recommendedName>
</protein>
<dbReference type="RefSeq" id="WP_025875852.1">
    <property type="nucleotide sequence ID" value="NZ_BAAAXP010000082.1"/>
</dbReference>
<comment type="subunit">
    <text evidence="4">Part of the 50S ribosomal subunit. Contacts protein L29, and trigger factor when it is bound to the ribosome.</text>
</comment>
<organism evidence="5 6">
    <name type="scientific">Prevotella corporis</name>
    <dbReference type="NCBI Taxonomy" id="28128"/>
    <lineage>
        <taxon>Bacteria</taxon>
        <taxon>Pseudomonadati</taxon>
        <taxon>Bacteroidota</taxon>
        <taxon>Bacteroidia</taxon>
        <taxon>Bacteroidales</taxon>
        <taxon>Prevotellaceae</taxon>
        <taxon>Prevotella</taxon>
    </lineage>
</organism>
<dbReference type="Pfam" id="PF00276">
    <property type="entry name" value="Ribosomal_L23"/>
    <property type="match status" value="1"/>
</dbReference>
<keyword evidence="3 4" id="KW-0687">Ribonucleoprotein</keyword>
<keyword evidence="4" id="KW-0699">rRNA-binding</keyword>
<dbReference type="AlphaFoldDB" id="A0A133QQV3"/>
<dbReference type="SUPFAM" id="SSF54189">
    <property type="entry name" value="Ribosomal proteins S24e, L23 and L15e"/>
    <property type="match status" value="1"/>
</dbReference>
<dbReference type="GO" id="GO:1990904">
    <property type="term" value="C:ribonucleoprotein complex"/>
    <property type="evidence" value="ECO:0007669"/>
    <property type="project" value="UniProtKB-KW"/>
</dbReference>
<accession>A0A133QQV3</accession>
<dbReference type="HAMAP" id="MF_01369_B">
    <property type="entry name" value="Ribosomal_uL23_B"/>
    <property type="match status" value="1"/>
</dbReference>
<evidence type="ECO:0000256" key="2">
    <source>
        <dbReference type="ARBA" id="ARBA00022980"/>
    </source>
</evidence>
<dbReference type="GO" id="GO:0003735">
    <property type="term" value="F:structural constituent of ribosome"/>
    <property type="evidence" value="ECO:0007669"/>
    <property type="project" value="InterPro"/>
</dbReference>
<dbReference type="Proteomes" id="UP000070533">
    <property type="component" value="Unassembled WGS sequence"/>
</dbReference>
<dbReference type="InterPro" id="IPR012678">
    <property type="entry name" value="Ribosomal_uL23/eL15/eS24_sf"/>
</dbReference>
<dbReference type="EMBL" id="LRQG01000001">
    <property type="protein sequence ID" value="KXA45258.1"/>
    <property type="molecule type" value="Genomic_DNA"/>
</dbReference>
<evidence type="ECO:0000256" key="4">
    <source>
        <dbReference type="HAMAP-Rule" id="MF_01369"/>
    </source>
</evidence>
<dbReference type="GO" id="GO:0005840">
    <property type="term" value="C:ribosome"/>
    <property type="evidence" value="ECO:0007669"/>
    <property type="project" value="UniProtKB-KW"/>
</dbReference>
<dbReference type="STRING" id="28128.HMPREF3226_00008"/>
<dbReference type="InterPro" id="IPR013025">
    <property type="entry name" value="Ribosomal_uL23-like"/>
</dbReference>
<evidence type="ECO:0000256" key="3">
    <source>
        <dbReference type="ARBA" id="ARBA00023274"/>
    </source>
</evidence>
<evidence type="ECO:0000256" key="1">
    <source>
        <dbReference type="ARBA" id="ARBA00006700"/>
    </source>
</evidence>
<dbReference type="InterPro" id="IPR012677">
    <property type="entry name" value="Nucleotide-bd_a/b_plait_sf"/>
</dbReference>
<reference evidence="6" key="1">
    <citation type="submission" date="2016-01" db="EMBL/GenBank/DDBJ databases">
        <authorList>
            <person name="Mitreva M."/>
            <person name="Pepin K.H."/>
            <person name="Mihindukulasuriya K.A."/>
            <person name="Fulton R."/>
            <person name="Fronick C."/>
            <person name="O'Laughlin M."/>
            <person name="Miner T."/>
            <person name="Herter B."/>
            <person name="Rosa B.A."/>
            <person name="Cordes M."/>
            <person name="Tomlinson C."/>
            <person name="Wollam A."/>
            <person name="Palsikar V.B."/>
            <person name="Mardis E.R."/>
            <person name="Wilson R.K."/>
        </authorList>
    </citation>
    <scope>NUCLEOTIDE SEQUENCE [LARGE SCALE GENOMIC DNA]</scope>
    <source>
        <strain evidence="6">MJR7716</strain>
    </source>
</reference>
<name>A0A133QQV3_9BACT</name>
<keyword evidence="2 4" id="KW-0689">Ribosomal protein</keyword>
<evidence type="ECO:0000313" key="5">
    <source>
        <dbReference type="EMBL" id="KXA45258.1"/>
    </source>
</evidence>
<comment type="similarity">
    <text evidence="1 4">Belongs to the universal ribosomal protein uL23 family.</text>
</comment>
<dbReference type="GO" id="GO:0019843">
    <property type="term" value="F:rRNA binding"/>
    <property type="evidence" value="ECO:0007669"/>
    <property type="project" value="UniProtKB-UniRule"/>
</dbReference>
<gene>
    <name evidence="4" type="primary">rplW</name>
    <name evidence="5" type="ORF">HMPREF3226_00008</name>
</gene>
<comment type="caution">
    <text evidence="5">The sequence shown here is derived from an EMBL/GenBank/DDBJ whole genome shotgun (WGS) entry which is preliminary data.</text>
</comment>